<reference evidence="2" key="2">
    <citation type="journal article" date="2015" name="Genome Biol.">
        <title>Comparative genomics of Steinernema reveals deeply conserved gene regulatory networks.</title>
        <authorList>
            <person name="Dillman A.R."/>
            <person name="Macchietto M."/>
            <person name="Porter C.F."/>
            <person name="Rogers A."/>
            <person name="Williams B."/>
            <person name="Antoshechkin I."/>
            <person name="Lee M.M."/>
            <person name="Goodwin Z."/>
            <person name="Lu X."/>
            <person name="Lewis E.E."/>
            <person name="Goodrich-Blair H."/>
            <person name="Stock S.P."/>
            <person name="Adams B.J."/>
            <person name="Sternberg P.W."/>
            <person name="Mortazavi A."/>
        </authorList>
    </citation>
    <scope>NUCLEOTIDE SEQUENCE [LARGE SCALE GENOMIC DNA]</scope>
    <source>
        <strain evidence="2">ALL</strain>
    </source>
</reference>
<protein>
    <submittedName>
        <fullName evidence="2">Uncharacterized protein</fullName>
    </submittedName>
</protein>
<evidence type="ECO:0000313" key="2">
    <source>
        <dbReference type="EMBL" id="TMS39842.1"/>
    </source>
</evidence>
<proteinExistence type="predicted"/>
<accession>A0A4U8V1X4</accession>
<sequence>MNNITEGEDHSCYKDFLSPEDYATFLDRELSGEAECHPRTYKPSYKIRPNIDMIRAKLETYFNLELVHEKEMKAQKIIIEQKWGQHWELPEKYKKRFEAEKLGEGAGRVFQEDEQEDQKNDEEPTQKKMKPNEDAIEE</sequence>
<organism evidence="2">
    <name type="scientific">Steinernema carpocapsae</name>
    <name type="common">Entomopathogenic nematode</name>
    <dbReference type="NCBI Taxonomy" id="34508"/>
    <lineage>
        <taxon>Eukaryota</taxon>
        <taxon>Metazoa</taxon>
        <taxon>Ecdysozoa</taxon>
        <taxon>Nematoda</taxon>
        <taxon>Chromadorea</taxon>
        <taxon>Rhabditida</taxon>
        <taxon>Tylenchina</taxon>
        <taxon>Panagrolaimomorpha</taxon>
        <taxon>Strongyloidoidea</taxon>
        <taxon>Steinernematidae</taxon>
        <taxon>Steinernema</taxon>
    </lineage>
</organism>
<dbReference type="AlphaFoldDB" id="A0A4U8V1X4"/>
<name>A0A4U8V1X4_STECR</name>
<dbReference type="EMBL" id="AZBU02000001">
    <property type="protein sequence ID" value="TMS39842.1"/>
    <property type="molecule type" value="Genomic_DNA"/>
</dbReference>
<comment type="caution">
    <text evidence="2">The sequence shown here is derived from an EMBL/GenBank/DDBJ whole genome shotgun (WGS) entry which is preliminary data.</text>
</comment>
<evidence type="ECO:0000256" key="1">
    <source>
        <dbReference type="SAM" id="MobiDB-lite"/>
    </source>
</evidence>
<dbReference type="OrthoDB" id="5595141at2759"/>
<feature type="compositionally biased region" description="Basic and acidic residues" evidence="1">
    <location>
        <begin position="117"/>
        <end position="138"/>
    </location>
</feature>
<reference evidence="2" key="3">
    <citation type="journal article" date="2019" name="G3 (Bethesda)">
        <title>Hybrid Assembly of the Genome of the Entomopathogenic Nematode Steinernema carpocapsae Identifies the X-Chromosome.</title>
        <authorList>
            <person name="Serra L."/>
            <person name="Macchietto M."/>
            <person name="Macias-Munoz A."/>
            <person name="McGill C.J."/>
            <person name="Rodriguez I.M."/>
            <person name="Rodriguez B."/>
            <person name="Murad R."/>
            <person name="Mortazavi A."/>
        </authorList>
    </citation>
    <scope>NUCLEOTIDE SEQUENCE [LARGE SCALE GENOMIC DNA]</scope>
    <source>
        <strain evidence="2">ALL</strain>
    </source>
</reference>
<reference evidence="2" key="1">
    <citation type="submission" date="2013-11" db="EMBL/GenBank/DDBJ databases">
        <authorList>
            <person name="Sternberg P."/>
            <person name="Dillman A."/>
            <person name="Macchietto M."/>
        </authorList>
    </citation>
    <scope>NUCLEOTIDE SEQUENCE</scope>
    <source>
        <strain evidence="2">ALL</strain>
    </source>
</reference>
<gene>
    <name evidence="2" type="ORF">L596_006310</name>
</gene>
<feature type="region of interest" description="Disordered" evidence="1">
    <location>
        <begin position="104"/>
        <end position="138"/>
    </location>
</feature>